<evidence type="ECO:0000256" key="10">
    <source>
        <dbReference type="ARBA" id="ARBA00023180"/>
    </source>
</evidence>
<dbReference type="EMBL" id="JAERUA010000002">
    <property type="protein sequence ID" value="KAI1902777.1"/>
    <property type="molecule type" value="Genomic_DNA"/>
</dbReference>
<dbReference type="PROSITE" id="PS51407">
    <property type="entry name" value="LAMP_3"/>
    <property type="match status" value="1"/>
</dbReference>
<evidence type="ECO:0000256" key="9">
    <source>
        <dbReference type="ARBA" id="ARBA00023157"/>
    </source>
</evidence>
<feature type="transmembrane region" description="Helical" evidence="13">
    <location>
        <begin position="200"/>
        <end position="223"/>
    </location>
</feature>
<dbReference type="Pfam" id="PF21222">
    <property type="entry name" value="Lamp2_2nd"/>
    <property type="match status" value="1"/>
</dbReference>
<evidence type="ECO:0000256" key="13">
    <source>
        <dbReference type="SAM" id="Phobius"/>
    </source>
</evidence>
<comment type="similarity">
    <text evidence="12">Belongs to the LAMP family.</text>
</comment>
<proteinExistence type="inferred from homology"/>
<keyword evidence="4 12" id="KW-0812">Transmembrane</keyword>
<keyword evidence="6" id="KW-0967">Endosome</keyword>
<dbReference type="InterPro" id="IPR002000">
    <property type="entry name" value="Lysosome-assoc_membr_glycop"/>
</dbReference>
<feature type="chain" id="PRO_5035783425" description="Lysosomal-associated membrane protein 2" evidence="14">
    <location>
        <begin position="21"/>
        <end position="235"/>
    </location>
</feature>
<dbReference type="AlphaFoldDB" id="A0A8T3E552"/>
<comment type="caution">
    <text evidence="12">Lacks conserved residue(s) required for the propagation of feature annotation.</text>
</comment>
<dbReference type="PANTHER" id="PTHR11506">
    <property type="entry name" value="LYSOSOME-ASSOCIATED MEMBRANE GLYCOPROTEIN"/>
    <property type="match status" value="1"/>
</dbReference>
<dbReference type="OrthoDB" id="6232933at2759"/>
<organism evidence="17 18">
    <name type="scientific">Albula goreensis</name>
    <dbReference type="NCBI Taxonomy" id="1534307"/>
    <lineage>
        <taxon>Eukaryota</taxon>
        <taxon>Metazoa</taxon>
        <taxon>Chordata</taxon>
        <taxon>Craniata</taxon>
        <taxon>Vertebrata</taxon>
        <taxon>Euteleostomi</taxon>
        <taxon>Actinopterygii</taxon>
        <taxon>Neopterygii</taxon>
        <taxon>Teleostei</taxon>
        <taxon>Albuliformes</taxon>
        <taxon>Albulidae</taxon>
        <taxon>Albula</taxon>
    </lineage>
</organism>
<evidence type="ECO:0000256" key="4">
    <source>
        <dbReference type="ARBA" id="ARBA00022692"/>
    </source>
</evidence>
<evidence type="ECO:0000256" key="3">
    <source>
        <dbReference type="ARBA" id="ARBA00022475"/>
    </source>
</evidence>
<evidence type="ECO:0000259" key="16">
    <source>
        <dbReference type="Pfam" id="PF21222"/>
    </source>
</evidence>
<keyword evidence="10" id="KW-0325">Glycoprotein</keyword>
<evidence type="ECO:0000256" key="6">
    <source>
        <dbReference type="ARBA" id="ARBA00022753"/>
    </source>
</evidence>
<keyword evidence="3" id="KW-1003">Cell membrane</keyword>
<evidence type="ECO:0000313" key="17">
    <source>
        <dbReference type="EMBL" id="KAI1902777.1"/>
    </source>
</evidence>
<evidence type="ECO:0000259" key="15">
    <source>
        <dbReference type="Pfam" id="PF01299"/>
    </source>
</evidence>
<evidence type="ECO:0008006" key="19">
    <source>
        <dbReference type="Google" id="ProtNLM"/>
    </source>
</evidence>
<dbReference type="GO" id="GO:0097352">
    <property type="term" value="P:autophagosome maturation"/>
    <property type="evidence" value="ECO:0007669"/>
    <property type="project" value="TreeGrafter"/>
</dbReference>
<dbReference type="Pfam" id="PF01299">
    <property type="entry name" value="Lamp2-like_luminal"/>
    <property type="match status" value="1"/>
</dbReference>
<evidence type="ECO:0000313" key="18">
    <source>
        <dbReference type="Proteomes" id="UP000829720"/>
    </source>
</evidence>
<dbReference type="PRINTS" id="PR00336">
    <property type="entry name" value="LYSASSOCTDMP"/>
</dbReference>
<dbReference type="Proteomes" id="UP000829720">
    <property type="component" value="Unassembled WGS sequence"/>
</dbReference>
<feature type="domain" description="Lysosome-associated membrane glycoprotein 2-like transmembrane" evidence="16">
    <location>
        <begin position="202"/>
        <end position="233"/>
    </location>
</feature>
<keyword evidence="8 12" id="KW-0472">Membrane</keyword>
<dbReference type="GO" id="GO:0009267">
    <property type="term" value="P:cellular response to starvation"/>
    <property type="evidence" value="ECO:0007669"/>
    <property type="project" value="TreeGrafter"/>
</dbReference>
<feature type="disulfide bond" evidence="12">
    <location>
        <begin position="156"/>
        <end position="193"/>
    </location>
</feature>
<gene>
    <name evidence="17" type="ORF">AGOR_G00019490</name>
</gene>
<keyword evidence="9 12" id="KW-1015">Disulfide bond</keyword>
<feature type="domain" description="Lysosome-associated membrane glycoprotein 2-like luminal" evidence="15">
    <location>
        <begin position="40"/>
        <end position="182"/>
    </location>
</feature>
<keyword evidence="11 12" id="KW-0458">Lysosome</keyword>
<evidence type="ECO:0000256" key="11">
    <source>
        <dbReference type="ARBA" id="ARBA00023228"/>
    </source>
</evidence>
<keyword evidence="5 14" id="KW-0732">Signal</keyword>
<dbReference type="PANTHER" id="PTHR11506:SF6">
    <property type="entry name" value="LYSOSOME-ASSOCIATED MEMBRANE GLYCOPROTEIN 2"/>
    <property type="match status" value="1"/>
</dbReference>
<evidence type="ECO:0000256" key="14">
    <source>
        <dbReference type="SAM" id="SignalP"/>
    </source>
</evidence>
<evidence type="ECO:0000256" key="1">
    <source>
        <dbReference type="ARBA" id="ARBA00004251"/>
    </source>
</evidence>
<dbReference type="Gene3D" id="2.40.160.110">
    <property type="match status" value="1"/>
</dbReference>
<evidence type="ECO:0000256" key="7">
    <source>
        <dbReference type="ARBA" id="ARBA00022989"/>
    </source>
</evidence>
<sequence length="235" mass="24964">MFHHVFLALLLVWGGETVFGVEMTDQTPEPSAEMTSGTTPAIGTYSIPNDANSTACLLATMGLQISYKKDAVVKSINLDPNNTAATGKCGVNGSDASLALSFDKSSITFTFSEDGGKFRLHAVNVTLNLGGAGVTFSSANTSLSLWEASVGSSYMCRRDQTYNITEVLFLHTLGLQVQPFGVQNNSYATAHECAMDDTSVLIPIVVGAALAGLILIVMIAYVIGRRKTYVGYQTL</sequence>
<dbReference type="GO" id="GO:0031902">
    <property type="term" value="C:late endosome membrane"/>
    <property type="evidence" value="ECO:0007669"/>
    <property type="project" value="TreeGrafter"/>
</dbReference>
<name>A0A8T3E552_9TELE</name>
<comment type="subcellular location">
    <subcellularLocation>
        <location evidence="1">Cell membrane</location>
        <topology evidence="1">Single-pass type I membrane protein</topology>
    </subcellularLocation>
    <subcellularLocation>
        <location evidence="2">Endosome membrane</location>
        <topology evidence="2">Single-pass type I membrane protein</topology>
    </subcellularLocation>
    <subcellularLocation>
        <location evidence="12">Lysosome membrane</location>
        <topology evidence="12">Single-pass type I membrane protein</topology>
    </subcellularLocation>
</comment>
<reference evidence="17" key="1">
    <citation type="submission" date="2021-01" db="EMBL/GenBank/DDBJ databases">
        <authorList>
            <person name="Zahm M."/>
            <person name="Roques C."/>
            <person name="Cabau C."/>
            <person name="Klopp C."/>
            <person name="Donnadieu C."/>
            <person name="Jouanno E."/>
            <person name="Lampietro C."/>
            <person name="Louis A."/>
            <person name="Herpin A."/>
            <person name="Echchiki A."/>
            <person name="Berthelot C."/>
            <person name="Parey E."/>
            <person name="Roest-Crollius H."/>
            <person name="Braasch I."/>
            <person name="Postlethwait J."/>
            <person name="Bobe J."/>
            <person name="Montfort J."/>
            <person name="Bouchez O."/>
            <person name="Begum T."/>
            <person name="Mejri S."/>
            <person name="Adams A."/>
            <person name="Chen W.-J."/>
            <person name="Guiguen Y."/>
        </authorList>
    </citation>
    <scope>NUCLEOTIDE SEQUENCE</scope>
    <source>
        <tissue evidence="17">Blood</tissue>
    </source>
</reference>
<dbReference type="InterPro" id="IPR048524">
    <property type="entry name" value="Lamp2-like_TM"/>
</dbReference>
<feature type="signal peptide" evidence="14">
    <location>
        <begin position="1"/>
        <end position="20"/>
    </location>
</feature>
<dbReference type="GO" id="GO:0000421">
    <property type="term" value="C:autophagosome membrane"/>
    <property type="evidence" value="ECO:0007669"/>
    <property type="project" value="TreeGrafter"/>
</dbReference>
<dbReference type="GO" id="GO:0005886">
    <property type="term" value="C:plasma membrane"/>
    <property type="evidence" value="ECO:0007669"/>
    <property type="project" value="UniProtKB-SubCell"/>
</dbReference>
<dbReference type="FunFam" id="2.40.160.110:FF:000001">
    <property type="entry name" value="lysosome-associated membrane glycoprotein 2 isoform X2"/>
    <property type="match status" value="1"/>
</dbReference>
<dbReference type="InterPro" id="IPR048528">
    <property type="entry name" value="Lamp2-like_luminal"/>
</dbReference>
<evidence type="ECO:0000256" key="5">
    <source>
        <dbReference type="ARBA" id="ARBA00022729"/>
    </source>
</evidence>
<dbReference type="GO" id="GO:0005765">
    <property type="term" value="C:lysosomal membrane"/>
    <property type="evidence" value="ECO:0007669"/>
    <property type="project" value="UniProtKB-SubCell"/>
</dbReference>
<comment type="caution">
    <text evidence="17">The sequence shown here is derived from an EMBL/GenBank/DDBJ whole genome shotgun (WGS) entry which is preliminary data.</text>
</comment>
<keyword evidence="7 13" id="KW-1133">Transmembrane helix</keyword>
<accession>A0A8T3E552</accession>
<evidence type="ECO:0000256" key="12">
    <source>
        <dbReference type="PROSITE-ProRule" id="PRU00740"/>
    </source>
</evidence>
<dbReference type="GO" id="GO:0061740">
    <property type="term" value="P:protein targeting to lysosome involved in chaperone-mediated autophagy"/>
    <property type="evidence" value="ECO:0007669"/>
    <property type="project" value="TreeGrafter"/>
</dbReference>
<evidence type="ECO:0000256" key="2">
    <source>
        <dbReference type="ARBA" id="ARBA00004530"/>
    </source>
</evidence>
<evidence type="ECO:0000256" key="8">
    <source>
        <dbReference type="ARBA" id="ARBA00023136"/>
    </source>
</evidence>
<keyword evidence="18" id="KW-1185">Reference proteome</keyword>
<protein>
    <recommendedName>
        <fullName evidence="19">Lysosomal-associated membrane protein 2</fullName>
    </recommendedName>
</protein>